<dbReference type="Proteomes" id="UP000837205">
    <property type="component" value="Unassembled WGS sequence"/>
</dbReference>
<dbReference type="Pfam" id="PF08845">
    <property type="entry name" value="SymE_toxin"/>
    <property type="match status" value="1"/>
</dbReference>
<keyword evidence="1" id="KW-0175">Coiled coil</keyword>
<dbReference type="AlphaFoldDB" id="A0A9N8CLN8"/>
<protein>
    <submittedName>
        <fullName evidence="3">Endoribonuclease symE</fullName>
        <ecNumber evidence="3">3.1.-.-</ecNumber>
    </submittedName>
</protein>
<gene>
    <name evidence="3" type="primary">symE_2</name>
    <name evidence="4" type="synonym">symE_1</name>
    <name evidence="3" type="ORF">GHA_01843</name>
    <name evidence="4" type="ORF">TML_00072</name>
</gene>
<keyword evidence="3" id="KW-0378">Hydrolase</keyword>
<dbReference type="GO" id="GO:0003723">
    <property type="term" value="F:RNA binding"/>
    <property type="evidence" value="ECO:0007669"/>
    <property type="project" value="InterPro"/>
</dbReference>
<evidence type="ECO:0000256" key="1">
    <source>
        <dbReference type="SAM" id="Coils"/>
    </source>
</evidence>
<reference evidence="3" key="1">
    <citation type="submission" date="2020-05" db="EMBL/GenBank/DDBJ databases">
        <authorList>
            <person name="Delgado-Blas J."/>
        </authorList>
    </citation>
    <scope>NUCLEOTIDE SEQUENCE</scope>
    <source>
        <strain evidence="3">BB1459</strain>
        <strain evidence="4">BB1480</strain>
    </source>
</reference>
<dbReference type="GO" id="GO:0016788">
    <property type="term" value="F:hydrolase activity, acting on ester bonds"/>
    <property type="evidence" value="ECO:0007669"/>
    <property type="project" value="InterPro"/>
</dbReference>
<feature type="coiled-coil region" evidence="1">
    <location>
        <begin position="66"/>
        <end position="93"/>
    </location>
</feature>
<feature type="domain" description="Toxin SymE-like" evidence="2">
    <location>
        <begin position="19"/>
        <end position="66"/>
    </location>
</feature>
<evidence type="ECO:0000313" key="6">
    <source>
        <dbReference type="Proteomes" id="UP000837205"/>
    </source>
</evidence>
<dbReference type="GO" id="GO:0016070">
    <property type="term" value="P:RNA metabolic process"/>
    <property type="evidence" value="ECO:0007669"/>
    <property type="project" value="InterPro"/>
</dbReference>
<organism evidence="3 5">
    <name type="scientific">Citrobacter werkmanii</name>
    <dbReference type="NCBI Taxonomy" id="67827"/>
    <lineage>
        <taxon>Bacteria</taxon>
        <taxon>Pseudomonadati</taxon>
        <taxon>Pseudomonadota</taxon>
        <taxon>Gammaproteobacteria</taxon>
        <taxon>Enterobacterales</taxon>
        <taxon>Enterobacteriaceae</taxon>
        <taxon>Citrobacter</taxon>
        <taxon>Citrobacter freundii complex</taxon>
    </lineage>
</organism>
<proteinExistence type="predicted"/>
<dbReference type="EMBL" id="CAIIUA010000001">
    <property type="protein sequence ID" value="CAC9161142.1"/>
    <property type="molecule type" value="Genomic_DNA"/>
</dbReference>
<evidence type="ECO:0000313" key="4">
    <source>
        <dbReference type="EMBL" id="CAC9161142.1"/>
    </source>
</evidence>
<dbReference type="InterPro" id="IPR014944">
    <property type="entry name" value="Toxin_SymE-like"/>
</dbReference>
<accession>A0A9N8CLN8</accession>
<evidence type="ECO:0000313" key="3">
    <source>
        <dbReference type="EMBL" id="CAB5539740.1"/>
    </source>
</evidence>
<dbReference type="GO" id="GO:0005737">
    <property type="term" value="C:cytoplasm"/>
    <property type="evidence" value="ECO:0007669"/>
    <property type="project" value="InterPro"/>
</dbReference>
<keyword evidence="6" id="KW-1185">Reference proteome</keyword>
<dbReference type="EMBL" id="CAHPQX010000007">
    <property type="protein sequence ID" value="CAB5539740.1"/>
    <property type="molecule type" value="Genomic_DNA"/>
</dbReference>
<sequence length="98" mass="10930">MILANSHSTSDTDQSGTERSVIVGYRPNVFDKSTPKIILSGKWLRDAGFDTGQQITVKVMNGCIVLMVYGEQEQRLQDELKEASQKLNRIESTLATLQ</sequence>
<evidence type="ECO:0000259" key="2">
    <source>
        <dbReference type="Pfam" id="PF08845"/>
    </source>
</evidence>
<evidence type="ECO:0000313" key="5">
    <source>
        <dbReference type="Proteomes" id="UP000834503"/>
    </source>
</evidence>
<dbReference type="EC" id="3.1.-.-" evidence="3"/>
<name>A0A9N8CLN8_9ENTR</name>
<comment type="caution">
    <text evidence="3">The sequence shown here is derived from an EMBL/GenBank/DDBJ whole genome shotgun (WGS) entry which is preliminary data.</text>
</comment>
<dbReference type="Proteomes" id="UP000834503">
    <property type="component" value="Unassembled WGS sequence"/>
</dbReference>